<dbReference type="InterPro" id="IPR000210">
    <property type="entry name" value="BTB/POZ_dom"/>
</dbReference>
<accession>A0ABR1LP18</accession>
<evidence type="ECO:0000313" key="4">
    <source>
        <dbReference type="Proteomes" id="UP001360953"/>
    </source>
</evidence>
<gene>
    <name evidence="3" type="ORF">J3D65DRAFT_667644</name>
</gene>
<dbReference type="PROSITE" id="PS50097">
    <property type="entry name" value="BTB"/>
    <property type="match status" value="2"/>
</dbReference>
<feature type="domain" description="BTB" evidence="2">
    <location>
        <begin position="361"/>
        <end position="440"/>
    </location>
</feature>
<dbReference type="EMBL" id="JBBPEH010000006">
    <property type="protein sequence ID" value="KAK7536932.1"/>
    <property type="molecule type" value="Genomic_DNA"/>
</dbReference>
<name>A0ABR1LP18_9PEZI</name>
<dbReference type="InterPro" id="IPR011333">
    <property type="entry name" value="SKP1/BTB/POZ_sf"/>
</dbReference>
<feature type="compositionally biased region" description="Low complexity" evidence="1">
    <location>
        <begin position="223"/>
        <end position="259"/>
    </location>
</feature>
<sequence>MACQLHFEDLYWSGDFTDIEICFKKDCFKGHKAILCERSRVFRDILLENKALTKIELDNSPKSSVFDNCLSTFRGLVYAIYAGEIEENSECSTSEDLVSAVESHDLGIKTGTPILQEAAVVRFRGSFVAWFTEWSQYEERTNHKENARDILDILNNAIPVIFNRERVNKFPLNDTNLRKMLIDDYFPLISHYVNHDELKEALQETPDFAVEYALYLEKRYESDSSSVTSSPPSSPTPSLTASPTSSPTSSPNSSPTSSTSHHKLSVQPPELCGAERKLIAGPSLRLRHTLSSTDRRSLDLNFTTASKISHYHLVIRLDTGSFHQIHHDFASIIRLTLEAVTCVTMAEELDTACLWSRDAFTDLEIRLSDSPRTKPLKAHKAILYSRSSKFREILEKNKTATEVSIGIQDLNDNVWYHQVTKMDVTELLEAVYTGTFAAEERDGFPLAYEILRAYGFGHVTGTPLLQEAAARRFKNAISTFEECYRSRQIPDNFTFLLHAAQLLYIEPGKGHCRLDKEVDKHDIRNYFTNHGFPLIARYMSQDWLKRLLEKHPGFAVDYALFLQQKFLESQPKPEQEVGTQTGGQAQP</sequence>
<dbReference type="PANTHER" id="PTHR24413">
    <property type="entry name" value="SPECKLE-TYPE POZ PROTEIN"/>
    <property type="match status" value="1"/>
</dbReference>
<comment type="caution">
    <text evidence="3">The sequence shown here is derived from an EMBL/GenBank/DDBJ whole genome shotgun (WGS) entry which is preliminary data.</text>
</comment>
<organism evidence="3 4">
    <name type="scientific">Phyllosticta citribraziliensis</name>
    <dbReference type="NCBI Taxonomy" id="989973"/>
    <lineage>
        <taxon>Eukaryota</taxon>
        <taxon>Fungi</taxon>
        <taxon>Dikarya</taxon>
        <taxon>Ascomycota</taxon>
        <taxon>Pezizomycotina</taxon>
        <taxon>Dothideomycetes</taxon>
        <taxon>Dothideomycetes incertae sedis</taxon>
        <taxon>Botryosphaeriales</taxon>
        <taxon>Phyllostictaceae</taxon>
        <taxon>Phyllosticta</taxon>
    </lineage>
</organism>
<dbReference type="Pfam" id="PF00651">
    <property type="entry name" value="BTB"/>
    <property type="match status" value="2"/>
</dbReference>
<reference evidence="3 4" key="1">
    <citation type="submission" date="2024-04" db="EMBL/GenBank/DDBJ databases">
        <title>Phyllosticta paracitricarpa is synonymous to the EU quarantine fungus P. citricarpa based on phylogenomic analyses.</title>
        <authorList>
            <consortium name="Lawrence Berkeley National Laboratory"/>
            <person name="Van ingen-buijs V.A."/>
            <person name="Van westerhoven A.C."/>
            <person name="Haridas S."/>
            <person name="Skiadas P."/>
            <person name="Martin F."/>
            <person name="Groenewald J.Z."/>
            <person name="Crous P.W."/>
            <person name="Seidl M.F."/>
        </authorList>
    </citation>
    <scope>NUCLEOTIDE SEQUENCE [LARGE SCALE GENOMIC DNA]</scope>
    <source>
        <strain evidence="3 4">CPC 17464</strain>
    </source>
</reference>
<evidence type="ECO:0000256" key="1">
    <source>
        <dbReference type="SAM" id="MobiDB-lite"/>
    </source>
</evidence>
<dbReference type="RefSeq" id="XP_066655083.1">
    <property type="nucleotide sequence ID" value="XM_066803041.1"/>
</dbReference>
<feature type="domain" description="BTB" evidence="2">
    <location>
        <begin position="17"/>
        <end position="89"/>
    </location>
</feature>
<evidence type="ECO:0000259" key="2">
    <source>
        <dbReference type="PROSITE" id="PS50097"/>
    </source>
</evidence>
<dbReference type="Proteomes" id="UP001360953">
    <property type="component" value="Unassembled WGS sequence"/>
</dbReference>
<keyword evidence="4" id="KW-1185">Reference proteome</keyword>
<protein>
    <recommendedName>
        <fullName evidence="2">BTB domain-containing protein</fullName>
    </recommendedName>
</protein>
<feature type="region of interest" description="Disordered" evidence="1">
    <location>
        <begin position="223"/>
        <end position="266"/>
    </location>
</feature>
<dbReference type="CDD" id="cd18186">
    <property type="entry name" value="BTB_POZ_ZBTB_KLHL-like"/>
    <property type="match status" value="2"/>
</dbReference>
<dbReference type="Gene3D" id="3.30.710.10">
    <property type="entry name" value="Potassium Channel Kv1.1, Chain A"/>
    <property type="match status" value="2"/>
</dbReference>
<dbReference type="SUPFAM" id="SSF54695">
    <property type="entry name" value="POZ domain"/>
    <property type="match status" value="2"/>
</dbReference>
<proteinExistence type="predicted"/>
<dbReference type="GeneID" id="92035947"/>
<evidence type="ECO:0000313" key="3">
    <source>
        <dbReference type="EMBL" id="KAK7536932.1"/>
    </source>
</evidence>